<dbReference type="PRINTS" id="PR00081">
    <property type="entry name" value="GDHRDH"/>
</dbReference>
<protein>
    <submittedName>
        <fullName evidence="6">Epimerase domain-containing protein</fullName>
    </submittedName>
</protein>
<dbReference type="Pfam" id="PF00106">
    <property type="entry name" value="adh_short"/>
    <property type="match status" value="1"/>
</dbReference>
<dbReference type="PANTHER" id="PTHR24320">
    <property type="entry name" value="RETINOL DEHYDROGENASE"/>
    <property type="match status" value="1"/>
</dbReference>
<dbReference type="STRING" id="103827.A0A0N5CX68"/>
<evidence type="ECO:0000256" key="2">
    <source>
        <dbReference type="ARBA" id="ARBA00023002"/>
    </source>
</evidence>
<keyword evidence="2" id="KW-0560">Oxidoreductase</keyword>
<dbReference type="GO" id="GO:0016491">
    <property type="term" value="F:oxidoreductase activity"/>
    <property type="evidence" value="ECO:0007669"/>
    <property type="project" value="UniProtKB-KW"/>
</dbReference>
<dbReference type="AlphaFoldDB" id="A0A0N5CX68"/>
<dbReference type="Proteomes" id="UP000276776">
    <property type="component" value="Unassembled WGS sequence"/>
</dbReference>
<keyword evidence="5" id="KW-1185">Reference proteome</keyword>
<dbReference type="InterPro" id="IPR002347">
    <property type="entry name" value="SDR_fam"/>
</dbReference>
<dbReference type="EMBL" id="UYYF01004313">
    <property type="protein sequence ID" value="VDN02158.1"/>
    <property type="molecule type" value="Genomic_DNA"/>
</dbReference>
<reference evidence="6" key="1">
    <citation type="submission" date="2017-02" db="UniProtKB">
        <authorList>
            <consortium name="WormBaseParasite"/>
        </authorList>
    </citation>
    <scope>IDENTIFICATION</scope>
</reference>
<comment type="similarity">
    <text evidence="1">Belongs to the short-chain dehydrogenases/reductases (SDR) family.</text>
</comment>
<feature type="transmembrane region" description="Helical" evidence="3">
    <location>
        <begin position="194"/>
        <end position="211"/>
    </location>
</feature>
<dbReference type="OMA" id="FETHYAV"/>
<reference evidence="4 5" key="2">
    <citation type="submission" date="2018-11" db="EMBL/GenBank/DDBJ databases">
        <authorList>
            <consortium name="Pathogen Informatics"/>
        </authorList>
    </citation>
    <scope>NUCLEOTIDE SEQUENCE [LARGE SCALE GENOMIC DNA]</scope>
</reference>
<gene>
    <name evidence="4" type="ORF">TCLT_LOCUS4967</name>
</gene>
<evidence type="ECO:0000256" key="3">
    <source>
        <dbReference type="SAM" id="Phobius"/>
    </source>
</evidence>
<accession>A0A0N5CX68</accession>
<feature type="transmembrane region" description="Helical" evidence="3">
    <location>
        <begin position="6"/>
        <end position="29"/>
    </location>
</feature>
<evidence type="ECO:0000313" key="4">
    <source>
        <dbReference type="EMBL" id="VDN02158.1"/>
    </source>
</evidence>
<evidence type="ECO:0000313" key="5">
    <source>
        <dbReference type="Proteomes" id="UP000276776"/>
    </source>
</evidence>
<dbReference type="PANTHER" id="PTHR24320:SF264">
    <property type="entry name" value="DEHYDROGENASE_REDUCTASE SDR FAMILY MEMBER ON CHROMOSOME X"/>
    <property type="match status" value="1"/>
</dbReference>
<sequence>MIFPLLSDLITFIGFYFIAAYCIVVEFYMDRIRRYNGLSRLQYLHKAIFESKFFNASNQKLIAVVTGADGTIGTEVTRLLLQNNFKVICLIRNRKSCNWSNEFGNQADLVIHTVDLANLQEVKQIAKIVAEQNPQIDFIVCAAGVMLFPFERTESGFETHYAVNFLSHAIIVNYLLPSVAGKEGDRHCNEEGKIIFVSSAAAYLYLLYPVFCDPKMLFNYRNGYQAYWTSKFAMSSYADELNYQMQQQSIMSNQRKVTVISLHPGCVASNLYQYANIWTKILIFRLLWRIMRNPAIAAAEILALGFDDNLIGGCYYQHMVPTRISSCTEKQQLYKYVQEVIKNL</sequence>
<dbReference type="WBParaSite" id="TCLT_0000497801-mRNA-1">
    <property type="protein sequence ID" value="TCLT_0000497801-mRNA-1"/>
    <property type="gene ID" value="TCLT_0000497801"/>
</dbReference>
<proteinExistence type="inferred from homology"/>
<keyword evidence="3" id="KW-0812">Transmembrane</keyword>
<keyword evidence="3" id="KW-0472">Membrane</keyword>
<dbReference type="Gene3D" id="3.40.50.720">
    <property type="entry name" value="NAD(P)-binding Rossmann-like Domain"/>
    <property type="match status" value="1"/>
</dbReference>
<dbReference type="OrthoDB" id="191139at2759"/>
<evidence type="ECO:0000313" key="6">
    <source>
        <dbReference type="WBParaSite" id="TCLT_0000497801-mRNA-1"/>
    </source>
</evidence>
<name>A0A0N5CX68_THECL</name>
<dbReference type="InterPro" id="IPR036291">
    <property type="entry name" value="NAD(P)-bd_dom_sf"/>
</dbReference>
<keyword evidence="3" id="KW-1133">Transmembrane helix</keyword>
<organism evidence="6">
    <name type="scientific">Thelazia callipaeda</name>
    <name type="common">Oriental eyeworm</name>
    <name type="synonym">Parasitic nematode</name>
    <dbReference type="NCBI Taxonomy" id="103827"/>
    <lineage>
        <taxon>Eukaryota</taxon>
        <taxon>Metazoa</taxon>
        <taxon>Ecdysozoa</taxon>
        <taxon>Nematoda</taxon>
        <taxon>Chromadorea</taxon>
        <taxon>Rhabditida</taxon>
        <taxon>Spirurina</taxon>
        <taxon>Spiruromorpha</taxon>
        <taxon>Thelazioidea</taxon>
        <taxon>Thelaziidae</taxon>
        <taxon>Thelazia</taxon>
    </lineage>
</organism>
<dbReference type="SUPFAM" id="SSF51735">
    <property type="entry name" value="NAD(P)-binding Rossmann-fold domains"/>
    <property type="match status" value="1"/>
</dbReference>
<evidence type="ECO:0000256" key="1">
    <source>
        <dbReference type="ARBA" id="ARBA00006484"/>
    </source>
</evidence>